<reference evidence="8" key="1">
    <citation type="submission" date="2023-10" db="EMBL/GenBank/DDBJ databases">
        <authorList>
            <person name="Chen Y."/>
            <person name="Shah S."/>
            <person name="Dougan E. K."/>
            <person name="Thang M."/>
            <person name="Chan C."/>
        </authorList>
    </citation>
    <scope>NUCLEOTIDE SEQUENCE [LARGE SCALE GENOMIC DNA]</scope>
</reference>
<name>A0ABN9QYM1_9DINO</name>
<dbReference type="NCBIfam" id="TIGR00196">
    <property type="entry name" value="yjeF_cterm"/>
    <property type="match status" value="1"/>
</dbReference>
<dbReference type="EC" id="4.2.1.93" evidence="6"/>
<dbReference type="InterPro" id="IPR000631">
    <property type="entry name" value="CARKD"/>
</dbReference>
<dbReference type="PANTHER" id="PTHR12592">
    <property type="entry name" value="ATP-DEPENDENT (S)-NAD(P)H-HYDRATE DEHYDRATASE FAMILY MEMBER"/>
    <property type="match status" value="1"/>
</dbReference>
<feature type="binding site" evidence="6">
    <location>
        <begin position="182"/>
        <end position="191"/>
    </location>
    <ligand>
        <name>ATP</name>
        <dbReference type="ChEBI" id="CHEBI:30616"/>
    </ligand>
</feature>
<comment type="cofactor">
    <cofactor evidence="6">
        <name>Mg(2+)</name>
        <dbReference type="ChEBI" id="CHEBI:18420"/>
    </cofactor>
</comment>
<comment type="catalytic activity">
    <reaction evidence="6">
        <text>(6S)-NADPHX + ATP = ADP + phosphate + NADPH + H(+)</text>
        <dbReference type="Rhea" id="RHEA:32231"/>
        <dbReference type="ChEBI" id="CHEBI:15378"/>
        <dbReference type="ChEBI" id="CHEBI:30616"/>
        <dbReference type="ChEBI" id="CHEBI:43474"/>
        <dbReference type="ChEBI" id="CHEBI:57783"/>
        <dbReference type="ChEBI" id="CHEBI:64076"/>
        <dbReference type="ChEBI" id="CHEBI:456216"/>
        <dbReference type="EC" id="4.2.1.93"/>
    </reaction>
</comment>
<dbReference type="SUPFAM" id="SSF53613">
    <property type="entry name" value="Ribokinase-like"/>
    <property type="match status" value="2"/>
</dbReference>
<feature type="binding site" evidence="6">
    <location>
        <position position="75"/>
    </location>
    <ligand>
        <name>(6S)-NADPHX</name>
        <dbReference type="ChEBI" id="CHEBI:64076"/>
    </ligand>
</feature>
<dbReference type="PANTHER" id="PTHR12592:SF0">
    <property type="entry name" value="ATP-DEPENDENT (S)-NAD(P)H-HYDRATE DEHYDRATASE"/>
    <property type="match status" value="1"/>
</dbReference>
<keyword evidence="3" id="KW-0521">NADP</keyword>
<dbReference type="Pfam" id="PF01256">
    <property type="entry name" value="Carb_kinase"/>
    <property type="match status" value="2"/>
</dbReference>
<organism evidence="8 9">
    <name type="scientific">Prorocentrum cordatum</name>
    <dbReference type="NCBI Taxonomy" id="2364126"/>
    <lineage>
        <taxon>Eukaryota</taxon>
        <taxon>Sar</taxon>
        <taxon>Alveolata</taxon>
        <taxon>Dinophyceae</taxon>
        <taxon>Prorocentrales</taxon>
        <taxon>Prorocentraceae</taxon>
        <taxon>Prorocentrum</taxon>
    </lineage>
</organism>
<evidence type="ECO:0000256" key="5">
    <source>
        <dbReference type="ARBA" id="ARBA00023239"/>
    </source>
</evidence>
<comment type="caution">
    <text evidence="8">The sequence shown here is derived from an EMBL/GenBank/DDBJ whole genome shotgun (WGS) entry which is preliminary data.</text>
</comment>
<feature type="binding site" evidence="6">
    <location>
        <begin position="515"/>
        <end position="524"/>
    </location>
    <ligand>
        <name>ATP</name>
        <dbReference type="ChEBI" id="CHEBI:30616"/>
    </ligand>
</feature>
<dbReference type="Proteomes" id="UP001189429">
    <property type="component" value="Unassembled WGS sequence"/>
</dbReference>
<evidence type="ECO:0000313" key="8">
    <source>
        <dbReference type="EMBL" id="CAK0810447.1"/>
    </source>
</evidence>
<feature type="binding site" evidence="6">
    <location>
        <begin position="461"/>
        <end position="467"/>
    </location>
    <ligand>
        <name>(6S)-NADPHX</name>
        <dbReference type="ChEBI" id="CHEBI:64076"/>
    </ligand>
</feature>
<evidence type="ECO:0000256" key="3">
    <source>
        <dbReference type="ARBA" id="ARBA00022857"/>
    </source>
</evidence>
<evidence type="ECO:0000313" key="9">
    <source>
        <dbReference type="Proteomes" id="UP001189429"/>
    </source>
</evidence>
<keyword evidence="2 6" id="KW-0067">ATP-binding</keyword>
<feature type="binding site" evidence="6">
    <location>
        <position position="408"/>
    </location>
    <ligand>
        <name>(6S)-NADPHX</name>
        <dbReference type="ChEBI" id="CHEBI:64076"/>
    </ligand>
</feature>
<feature type="binding site" evidence="6">
    <location>
        <position position="525"/>
    </location>
    <ligand>
        <name>(6S)-NADPHX</name>
        <dbReference type="ChEBI" id="CHEBI:64076"/>
    </ligand>
</feature>
<dbReference type="PROSITE" id="PS51383">
    <property type="entry name" value="YJEF_C_3"/>
    <property type="match status" value="2"/>
</dbReference>
<evidence type="ECO:0000256" key="4">
    <source>
        <dbReference type="ARBA" id="ARBA00023027"/>
    </source>
</evidence>
<dbReference type="HAMAP" id="MF_01965">
    <property type="entry name" value="NADHX_dehydratase"/>
    <property type="match status" value="2"/>
</dbReference>
<dbReference type="Gene3D" id="3.40.1190.20">
    <property type="match status" value="2"/>
</dbReference>
<keyword evidence="4 6" id="KW-0520">NAD</keyword>
<keyword evidence="9" id="KW-1185">Reference proteome</keyword>
<feature type="binding site" evidence="6">
    <location>
        <position position="192"/>
    </location>
    <ligand>
        <name>(6S)-NADPHX</name>
        <dbReference type="ChEBI" id="CHEBI:64076"/>
    </ligand>
</feature>
<dbReference type="InterPro" id="IPR029056">
    <property type="entry name" value="Ribokinase-like"/>
</dbReference>
<gene>
    <name evidence="8" type="ORF">PCOR1329_LOCUS15410</name>
</gene>
<feature type="domain" description="YjeF C-terminal" evidence="7">
    <location>
        <begin position="293"/>
        <end position="587"/>
    </location>
</feature>
<dbReference type="CDD" id="cd01171">
    <property type="entry name" value="YXKO-related"/>
    <property type="match status" value="2"/>
</dbReference>
<comment type="catalytic activity">
    <reaction evidence="6">
        <text>(6S)-NADHX + ATP = ADP + phosphate + NADH + H(+)</text>
        <dbReference type="Rhea" id="RHEA:19017"/>
        <dbReference type="ChEBI" id="CHEBI:15378"/>
        <dbReference type="ChEBI" id="CHEBI:30616"/>
        <dbReference type="ChEBI" id="CHEBI:43474"/>
        <dbReference type="ChEBI" id="CHEBI:57945"/>
        <dbReference type="ChEBI" id="CHEBI:64074"/>
        <dbReference type="ChEBI" id="CHEBI:456216"/>
        <dbReference type="EC" id="4.2.1.93"/>
    </reaction>
</comment>
<keyword evidence="1 6" id="KW-0547">Nucleotide-binding</keyword>
<feature type="binding site" evidence="6">
    <location>
        <begin position="495"/>
        <end position="499"/>
    </location>
    <ligand>
        <name>ATP</name>
        <dbReference type="ChEBI" id="CHEBI:30616"/>
    </ligand>
</feature>
<sequence>MAALRAGAELLYVCTALEATGPIKGYSPELMVSEAYSWASISSPDEAAVSAEQDRMVEKMEALLPRLHALAIGPGLGRDDRVLAGVARVIEACRARGLPLVIDADGLWLIERRPDLMRGYSAAVLTPNAAEYRRLAKAVLGDEGAGLPELCKGLAGPVVLQKGRVDRMCRPGAAVLECAEEGAPRRPGGLGDFLAGSLATVLGWAAAREREPLLACQAACALVRRACRAAYLVQRRAMVAPDVLNEMGAAFEGLCPADPGASRSEAPACAGRSQYAEDGLSRHVDDGRGILTPGDFLMDIAPRLDGTGHKGNAGRVGVLGGSVDFAGAPYYAGMAALRAGAELLYVCTALEATGPIKGYSPELMVSEAYSWASISSPDEAAVSAEQDRMVEKMEALLPRLHALAIGPGLGRDDRVLAGVARVIEACRARGLPLVIDADGLWLIERRPDLMRGYSAAVLTPNAAEYRRLAKAVLGDEGAGLPELCKGLAGPVVLQKGRVDRMCRPGDAVLECAEEGAPRRPGGLGDFLAGSLATVLGWTAAREREPLLACQAACALVRRACRAAYLVQRRAMVAPDVLNEMGAAFEGLCPADPGASRSEAPA</sequence>
<feature type="domain" description="YjeF C-terminal" evidence="7">
    <location>
        <begin position="1"/>
        <end position="254"/>
    </location>
</feature>
<feature type="binding site" evidence="6">
    <location>
        <begin position="128"/>
        <end position="134"/>
    </location>
    <ligand>
        <name>(6S)-NADPHX</name>
        <dbReference type="ChEBI" id="CHEBI:64076"/>
    </ligand>
</feature>
<keyword evidence="6" id="KW-0597">Phosphoprotein</keyword>
<comment type="similarity">
    <text evidence="6">Belongs to the NnrD/CARKD family.</text>
</comment>
<comment type="function">
    <text evidence="6">Catalyzes the dehydration of the S-form of NAD(P)HX at the expense of ATP, which is converted to ADP. Together with NAD(P)HX epimerase, which catalyzes the epimerization of the S- and R-forms, the enzyme allows the repair of both epimers of NAD(P)HX, a damaged form of NAD(P)H that is a result of enzymatic or heat-dependent hydration.</text>
</comment>
<proteinExistence type="inferred from homology"/>
<evidence type="ECO:0000256" key="1">
    <source>
        <dbReference type="ARBA" id="ARBA00022741"/>
    </source>
</evidence>
<accession>A0ABN9QYM1</accession>
<protein>
    <recommendedName>
        <fullName evidence="6">ATP-dependent (S)-NAD(P)H-hydrate dehydratase</fullName>
        <ecNumber evidence="6">4.2.1.93</ecNumber>
    </recommendedName>
    <alternativeName>
        <fullName evidence="6">ATP-dependent NAD(P)HX dehydratase</fullName>
    </alternativeName>
</protein>
<feature type="binding site" evidence="6">
    <location>
        <begin position="162"/>
        <end position="166"/>
    </location>
    <ligand>
        <name>ATP</name>
        <dbReference type="ChEBI" id="CHEBI:30616"/>
    </ligand>
</feature>
<dbReference type="EMBL" id="CAUYUJ010004659">
    <property type="protein sequence ID" value="CAK0810447.1"/>
    <property type="molecule type" value="Genomic_DNA"/>
</dbReference>
<keyword evidence="5 6" id="KW-0456">Lyase</keyword>
<evidence type="ECO:0000259" key="7">
    <source>
        <dbReference type="PROSITE" id="PS51383"/>
    </source>
</evidence>
<evidence type="ECO:0000256" key="6">
    <source>
        <dbReference type="HAMAP-Rule" id="MF_03157"/>
    </source>
</evidence>
<evidence type="ECO:0000256" key="2">
    <source>
        <dbReference type="ARBA" id="ARBA00022840"/>
    </source>
</evidence>